<name>A0A2K3P0V4_TRIPR</name>
<evidence type="ECO:0000256" key="5">
    <source>
        <dbReference type="RuleBase" id="RU367127"/>
    </source>
</evidence>
<dbReference type="GO" id="GO:0005634">
    <property type="term" value="C:nucleus"/>
    <property type="evidence" value="ECO:0007669"/>
    <property type="project" value="UniProtKB-SubCell"/>
</dbReference>
<keyword evidence="5" id="KW-0010">Activator</keyword>
<evidence type="ECO:0000256" key="2">
    <source>
        <dbReference type="ARBA" id="ARBA00008122"/>
    </source>
</evidence>
<feature type="compositionally biased region" description="Basic and acidic residues" evidence="6">
    <location>
        <begin position="158"/>
        <end position="172"/>
    </location>
</feature>
<dbReference type="PANTHER" id="PTHR31602:SF101">
    <property type="entry name" value="GROWTH-REGULATING FACTOR 7"/>
    <property type="match status" value="1"/>
</dbReference>
<dbReference type="PROSITE" id="PS51667">
    <property type="entry name" value="WRC"/>
    <property type="match status" value="1"/>
</dbReference>
<comment type="caution">
    <text evidence="4">Lacks conserved residue(s) required for the propagation of feature annotation.</text>
</comment>
<organism evidence="9 10">
    <name type="scientific">Trifolium pratense</name>
    <name type="common">Red clover</name>
    <dbReference type="NCBI Taxonomy" id="57577"/>
    <lineage>
        <taxon>Eukaryota</taxon>
        <taxon>Viridiplantae</taxon>
        <taxon>Streptophyta</taxon>
        <taxon>Embryophyta</taxon>
        <taxon>Tracheophyta</taxon>
        <taxon>Spermatophyta</taxon>
        <taxon>Magnoliopsida</taxon>
        <taxon>eudicotyledons</taxon>
        <taxon>Gunneridae</taxon>
        <taxon>Pentapetalae</taxon>
        <taxon>rosids</taxon>
        <taxon>fabids</taxon>
        <taxon>Fabales</taxon>
        <taxon>Fabaceae</taxon>
        <taxon>Papilionoideae</taxon>
        <taxon>50 kb inversion clade</taxon>
        <taxon>NPAAA clade</taxon>
        <taxon>Hologalegina</taxon>
        <taxon>IRL clade</taxon>
        <taxon>Trifolieae</taxon>
        <taxon>Trifolium</taxon>
    </lineage>
</organism>
<feature type="region of interest" description="Disordered" evidence="6">
    <location>
        <begin position="144"/>
        <end position="172"/>
    </location>
</feature>
<dbReference type="EMBL" id="ASHM01002814">
    <property type="protein sequence ID" value="PNY08918.1"/>
    <property type="molecule type" value="Genomic_DNA"/>
</dbReference>
<comment type="caution">
    <text evidence="9">The sequence shown here is derived from an EMBL/GenBank/DDBJ whole genome shotgun (WGS) entry which is preliminary data.</text>
</comment>
<evidence type="ECO:0000259" key="7">
    <source>
        <dbReference type="PROSITE" id="PS51666"/>
    </source>
</evidence>
<dbReference type="InterPro" id="IPR014978">
    <property type="entry name" value="Gln-Leu-Gln_QLQ"/>
</dbReference>
<dbReference type="InterPro" id="IPR031137">
    <property type="entry name" value="GRF"/>
</dbReference>
<feature type="compositionally biased region" description="Basic and acidic residues" evidence="6">
    <location>
        <begin position="1"/>
        <end position="11"/>
    </location>
</feature>
<dbReference type="STRING" id="57577.A0A2K3P0V4"/>
<dbReference type="Pfam" id="PF08880">
    <property type="entry name" value="QLQ"/>
    <property type="match status" value="1"/>
</dbReference>
<feature type="region of interest" description="Disordered" evidence="6">
    <location>
        <begin position="1"/>
        <end position="20"/>
    </location>
</feature>
<feature type="region of interest" description="Disordered" evidence="6">
    <location>
        <begin position="449"/>
        <end position="470"/>
    </location>
</feature>
<dbReference type="GO" id="GO:0006351">
    <property type="term" value="P:DNA-templated transcription"/>
    <property type="evidence" value="ECO:0007669"/>
    <property type="project" value="UniProtKB-UniRule"/>
</dbReference>
<evidence type="ECO:0000256" key="1">
    <source>
        <dbReference type="ARBA" id="ARBA00004123"/>
    </source>
</evidence>
<comment type="domain">
    <text evidence="5">The QLQ domain and WRC domain may be involved in protein-protein interaction and DNA-binding, respectively.</text>
</comment>
<comment type="subcellular location">
    <subcellularLocation>
        <location evidence="1 5">Nucleus</location>
    </subcellularLocation>
</comment>
<feature type="domain" description="QLQ" evidence="7">
    <location>
        <begin position="112"/>
        <end position="147"/>
    </location>
</feature>
<dbReference type="PROSITE" id="PS51666">
    <property type="entry name" value="QLQ"/>
    <property type="match status" value="1"/>
</dbReference>
<reference evidence="9 10" key="1">
    <citation type="journal article" date="2014" name="Am. J. Bot.">
        <title>Genome assembly and annotation for red clover (Trifolium pratense; Fabaceae).</title>
        <authorList>
            <person name="Istvanek J."/>
            <person name="Jaros M."/>
            <person name="Krenek A."/>
            <person name="Repkova J."/>
        </authorList>
    </citation>
    <scope>NUCLEOTIDE SEQUENCE [LARGE SCALE GENOMIC DNA]</scope>
    <source>
        <strain evidence="10">cv. Tatra</strain>
        <tissue evidence="9">Young leaves</tissue>
    </source>
</reference>
<comment type="function">
    <text evidence="5">Transcription activator.</text>
</comment>
<keyword evidence="5" id="KW-0805">Transcription regulation</keyword>
<sequence length="470" mass="51944">MSEFHSQDNKKPNNNISTTSVLGSDMMLQHQNHHHRLFSSDHDDSSAIPDGYGPTSYIMSFGGDSDSSALDATTIDNSGVPLTLQPFHNISATTALKPSVTAVGMAASSGSPFTYSQWKELERQAMIYKYLVASLPVPTELLSLDPSFNKKSSSRNKSNNDPEEGRCRRTDGKKWRCSREVAPNNKYCERHMHRGRSRPRSRKHVELHTNDNSHNQIKKTVAMPNSIIRTYGGSSSHFHASTCFQPYQQTFLCLENNGFVIKTQSFDFSNKQPRGLEWMQNGDPIYLGASNSGWHSLMHNNRLGLTNESSYQNNTEFQYMNSFPLYTTSELSQQEKPFSLFFNSLTVPMQTLQYEKPRDFSFIDAWSNAETVENNANTNHNVSATSIGNFSLSSLDLPMGGPLGEVLRQSSVNSISDATNSNPCSPVGINHVESIGTSATGMFSSPSGVLHLSDSSGNSTPTIASSKGQF</sequence>
<evidence type="ECO:0000256" key="4">
    <source>
        <dbReference type="PROSITE-ProRule" id="PRU01002"/>
    </source>
</evidence>
<protein>
    <recommendedName>
        <fullName evidence="5">Growth-regulating factor</fullName>
    </recommendedName>
</protein>
<dbReference type="GO" id="GO:0005524">
    <property type="term" value="F:ATP binding"/>
    <property type="evidence" value="ECO:0007669"/>
    <property type="project" value="UniProtKB-UniRule"/>
</dbReference>
<proteinExistence type="inferred from homology"/>
<evidence type="ECO:0000313" key="10">
    <source>
        <dbReference type="Proteomes" id="UP000236291"/>
    </source>
</evidence>
<keyword evidence="3 5" id="KW-0539">Nucleus</keyword>
<keyword evidence="5" id="KW-0804">Transcription</keyword>
<comment type="similarity">
    <text evidence="2 5">Belongs to the GRF family.</text>
</comment>
<dbReference type="SMART" id="SM00951">
    <property type="entry name" value="QLQ"/>
    <property type="match status" value="1"/>
</dbReference>
<accession>A0A2K3P0V4</accession>
<feature type="domain" description="WRC" evidence="8">
    <location>
        <begin position="161"/>
        <end position="205"/>
    </location>
</feature>
<evidence type="ECO:0000313" key="9">
    <source>
        <dbReference type="EMBL" id="PNY08918.1"/>
    </source>
</evidence>
<dbReference type="PANTHER" id="PTHR31602">
    <property type="entry name" value="GROWTH-REGULATING FACTOR 5"/>
    <property type="match status" value="1"/>
</dbReference>
<reference evidence="9 10" key="2">
    <citation type="journal article" date="2017" name="Front. Plant Sci.">
        <title>Gene Classification and Mining of Molecular Markers Useful in Red Clover (Trifolium pratense) Breeding.</title>
        <authorList>
            <person name="Istvanek J."/>
            <person name="Dluhosova J."/>
            <person name="Dluhos P."/>
            <person name="Patkova L."/>
            <person name="Nedelnik J."/>
            <person name="Repkova J."/>
        </authorList>
    </citation>
    <scope>NUCLEOTIDE SEQUENCE [LARGE SCALE GENOMIC DNA]</scope>
    <source>
        <strain evidence="10">cv. Tatra</strain>
        <tissue evidence="9">Young leaves</tissue>
    </source>
</reference>
<dbReference type="GO" id="GO:0099402">
    <property type="term" value="P:plant organ development"/>
    <property type="evidence" value="ECO:0007669"/>
    <property type="project" value="UniProtKB-ARBA"/>
</dbReference>
<dbReference type="GO" id="GO:0006355">
    <property type="term" value="P:regulation of DNA-templated transcription"/>
    <property type="evidence" value="ECO:0007669"/>
    <property type="project" value="InterPro"/>
</dbReference>
<evidence type="ECO:0000256" key="3">
    <source>
        <dbReference type="ARBA" id="ARBA00023242"/>
    </source>
</evidence>
<evidence type="ECO:0000256" key="6">
    <source>
        <dbReference type="SAM" id="MobiDB-lite"/>
    </source>
</evidence>
<gene>
    <name evidence="9" type="ORF">L195_g005457</name>
</gene>
<dbReference type="InterPro" id="IPR014977">
    <property type="entry name" value="WRC_dom"/>
</dbReference>
<dbReference type="Pfam" id="PF08879">
    <property type="entry name" value="WRC"/>
    <property type="match status" value="1"/>
</dbReference>
<dbReference type="Proteomes" id="UP000236291">
    <property type="component" value="Unassembled WGS sequence"/>
</dbReference>
<evidence type="ECO:0000259" key="8">
    <source>
        <dbReference type="PROSITE" id="PS51667"/>
    </source>
</evidence>
<dbReference type="AlphaFoldDB" id="A0A2K3P0V4"/>